<keyword evidence="3" id="KW-1003">Cell membrane</keyword>
<dbReference type="AlphaFoldDB" id="A0AAD7LNS6"/>
<dbReference type="InterPro" id="IPR055282">
    <property type="entry name" value="PPI1-4"/>
</dbReference>
<evidence type="ECO:0000256" key="5">
    <source>
        <dbReference type="ARBA" id="ARBA00022824"/>
    </source>
</evidence>
<evidence type="ECO:0000256" key="3">
    <source>
        <dbReference type="ARBA" id="ARBA00022475"/>
    </source>
</evidence>
<keyword evidence="5" id="KW-0256">Endoplasmic reticulum</keyword>
<dbReference type="Proteomes" id="UP001163823">
    <property type="component" value="Chromosome 7"/>
</dbReference>
<comment type="subcellular location">
    <subcellularLocation>
        <location evidence="1">Cell membrane</location>
        <topology evidence="1">Single-pass membrane protein</topology>
    </subcellularLocation>
    <subcellularLocation>
        <location evidence="2">Endoplasmic reticulum membrane</location>
        <topology evidence="2">Single-pass membrane protein</topology>
    </subcellularLocation>
</comment>
<evidence type="ECO:0000256" key="7">
    <source>
        <dbReference type="ARBA" id="ARBA00023054"/>
    </source>
</evidence>
<dbReference type="GO" id="GO:0005886">
    <property type="term" value="C:plasma membrane"/>
    <property type="evidence" value="ECO:0007669"/>
    <property type="project" value="UniProtKB-SubCell"/>
</dbReference>
<sequence length="191" mass="22385">MEKLGSDLKKKSQIEGDSSMLPDSTTRDTVVDVGQLLKQINIFHFVKIWPNDTNPISNIEDAIKFIEDMNLDQFQISQKTKEKMGDFRLRELKDDDWILRKSADRRKEILNYLYLALDKLCVESNAFRRRDIKYSSSSLEKELHKQNLNIRMRHRVQGLAEEKQLLREMKTKKLNDDASNSPLKELSNIVS</sequence>
<keyword evidence="12" id="KW-1185">Reference proteome</keyword>
<evidence type="ECO:0000256" key="10">
    <source>
        <dbReference type="SAM" id="MobiDB-lite"/>
    </source>
</evidence>
<evidence type="ECO:0000313" key="12">
    <source>
        <dbReference type="Proteomes" id="UP001163823"/>
    </source>
</evidence>
<comment type="similarity">
    <text evidence="9">Belongs to the plant Proton pump-interactor protein family.</text>
</comment>
<dbReference type="GO" id="GO:0005789">
    <property type="term" value="C:endoplasmic reticulum membrane"/>
    <property type="evidence" value="ECO:0007669"/>
    <property type="project" value="UniProtKB-SubCell"/>
</dbReference>
<organism evidence="11 12">
    <name type="scientific">Quillaja saponaria</name>
    <name type="common">Soap bark tree</name>
    <dbReference type="NCBI Taxonomy" id="32244"/>
    <lineage>
        <taxon>Eukaryota</taxon>
        <taxon>Viridiplantae</taxon>
        <taxon>Streptophyta</taxon>
        <taxon>Embryophyta</taxon>
        <taxon>Tracheophyta</taxon>
        <taxon>Spermatophyta</taxon>
        <taxon>Magnoliopsida</taxon>
        <taxon>eudicotyledons</taxon>
        <taxon>Gunneridae</taxon>
        <taxon>Pentapetalae</taxon>
        <taxon>rosids</taxon>
        <taxon>fabids</taxon>
        <taxon>Fabales</taxon>
        <taxon>Quillajaceae</taxon>
        <taxon>Quillaja</taxon>
    </lineage>
</organism>
<reference evidence="11" key="1">
    <citation type="journal article" date="2023" name="Science">
        <title>Elucidation of the pathway for biosynthesis of saponin adjuvants from the soapbark tree.</title>
        <authorList>
            <person name="Reed J."/>
            <person name="Orme A."/>
            <person name="El-Demerdash A."/>
            <person name="Owen C."/>
            <person name="Martin L.B.B."/>
            <person name="Misra R.C."/>
            <person name="Kikuchi S."/>
            <person name="Rejzek M."/>
            <person name="Martin A.C."/>
            <person name="Harkess A."/>
            <person name="Leebens-Mack J."/>
            <person name="Louveau T."/>
            <person name="Stephenson M.J."/>
            <person name="Osbourn A."/>
        </authorList>
    </citation>
    <scope>NUCLEOTIDE SEQUENCE</scope>
    <source>
        <strain evidence="11">S10</strain>
    </source>
</reference>
<dbReference type="PANTHER" id="PTHR32219:SF16">
    <property type="entry name" value="CORE-2_I-BRANCHING BETA-1,6-N-ACETYLGLUCOSAMINYLTRANSFERASE FAMILY PROTEIN"/>
    <property type="match status" value="1"/>
</dbReference>
<feature type="region of interest" description="Disordered" evidence="10">
    <location>
        <begin position="172"/>
        <end position="191"/>
    </location>
</feature>
<evidence type="ECO:0000256" key="9">
    <source>
        <dbReference type="ARBA" id="ARBA00038080"/>
    </source>
</evidence>
<name>A0AAD7LNS6_QUISA</name>
<feature type="compositionally biased region" description="Polar residues" evidence="10">
    <location>
        <begin position="177"/>
        <end position="191"/>
    </location>
</feature>
<protein>
    <submittedName>
        <fullName evidence="11">Proton pump-interactor 1-like</fullName>
    </submittedName>
</protein>
<proteinExistence type="inferred from homology"/>
<keyword evidence="8" id="KW-0472">Membrane</keyword>
<evidence type="ECO:0000313" key="11">
    <source>
        <dbReference type="EMBL" id="KAJ7961413.1"/>
    </source>
</evidence>
<evidence type="ECO:0000256" key="1">
    <source>
        <dbReference type="ARBA" id="ARBA00004162"/>
    </source>
</evidence>
<keyword evidence="7" id="KW-0175">Coiled coil</keyword>
<evidence type="ECO:0000256" key="6">
    <source>
        <dbReference type="ARBA" id="ARBA00022989"/>
    </source>
</evidence>
<dbReference type="KEGG" id="qsa:O6P43_016763"/>
<evidence type="ECO:0000256" key="8">
    <source>
        <dbReference type="ARBA" id="ARBA00023136"/>
    </source>
</evidence>
<keyword evidence="6" id="KW-1133">Transmembrane helix</keyword>
<evidence type="ECO:0000256" key="4">
    <source>
        <dbReference type="ARBA" id="ARBA00022692"/>
    </source>
</evidence>
<keyword evidence="4" id="KW-0812">Transmembrane</keyword>
<accession>A0AAD7LNS6</accession>
<comment type="caution">
    <text evidence="11">The sequence shown here is derived from an EMBL/GenBank/DDBJ whole genome shotgun (WGS) entry which is preliminary data.</text>
</comment>
<gene>
    <name evidence="11" type="ORF">O6P43_016763</name>
</gene>
<feature type="region of interest" description="Disordered" evidence="10">
    <location>
        <begin position="1"/>
        <end position="23"/>
    </location>
</feature>
<feature type="compositionally biased region" description="Basic and acidic residues" evidence="10">
    <location>
        <begin position="1"/>
        <end position="14"/>
    </location>
</feature>
<dbReference type="PANTHER" id="PTHR32219">
    <property type="entry name" value="RNA-BINDING PROTEIN YLMH-RELATED"/>
    <property type="match status" value="1"/>
</dbReference>
<dbReference type="EMBL" id="JARAOO010000007">
    <property type="protein sequence ID" value="KAJ7961413.1"/>
    <property type="molecule type" value="Genomic_DNA"/>
</dbReference>
<evidence type="ECO:0000256" key="2">
    <source>
        <dbReference type="ARBA" id="ARBA00004389"/>
    </source>
</evidence>